<dbReference type="SUPFAM" id="SSF55781">
    <property type="entry name" value="GAF domain-like"/>
    <property type="match status" value="1"/>
</dbReference>
<name>A0A2T1A4F0_9ACTN</name>
<evidence type="ECO:0000256" key="1">
    <source>
        <dbReference type="ARBA" id="ARBA00023015"/>
    </source>
</evidence>
<dbReference type="GO" id="GO:0003677">
    <property type="term" value="F:DNA binding"/>
    <property type="evidence" value="ECO:0007669"/>
    <property type="project" value="UniProtKB-KW"/>
</dbReference>
<evidence type="ECO:0000313" key="7">
    <source>
        <dbReference type="Proteomes" id="UP000237752"/>
    </source>
</evidence>
<dbReference type="InterPro" id="IPR005471">
    <property type="entry name" value="Tscrpt_reg_IclR_N"/>
</dbReference>
<evidence type="ECO:0000256" key="3">
    <source>
        <dbReference type="ARBA" id="ARBA00023163"/>
    </source>
</evidence>
<keyword evidence="3" id="KW-0804">Transcription</keyword>
<keyword evidence="1" id="KW-0805">Transcription regulation</keyword>
<dbReference type="Pfam" id="PF09339">
    <property type="entry name" value="HTH_IclR"/>
    <property type="match status" value="1"/>
</dbReference>
<reference evidence="6 7" key="1">
    <citation type="submission" date="2018-03" db="EMBL/GenBank/DDBJ databases">
        <title>Genomic Encyclopedia of Archaeal and Bacterial Type Strains, Phase II (KMG-II): from individual species to whole genera.</title>
        <authorList>
            <person name="Goeker M."/>
        </authorList>
    </citation>
    <scope>NUCLEOTIDE SEQUENCE [LARGE SCALE GENOMIC DNA]</scope>
    <source>
        <strain evidence="6 7">DSM 100065</strain>
    </source>
</reference>
<dbReference type="InterPro" id="IPR036388">
    <property type="entry name" value="WH-like_DNA-bd_sf"/>
</dbReference>
<dbReference type="SUPFAM" id="SSF46785">
    <property type="entry name" value="Winged helix' DNA-binding domain"/>
    <property type="match status" value="1"/>
</dbReference>
<proteinExistence type="predicted"/>
<dbReference type="PROSITE" id="PS51078">
    <property type="entry name" value="ICLR_ED"/>
    <property type="match status" value="1"/>
</dbReference>
<dbReference type="Proteomes" id="UP000237752">
    <property type="component" value="Unassembled WGS sequence"/>
</dbReference>
<evidence type="ECO:0000256" key="2">
    <source>
        <dbReference type="ARBA" id="ARBA00023125"/>
    </source>
</evidence>
<dbReference type="GO" id="GO:0045892">
    <property type="term" value="P:negative regulation of DNA-templated transcription"/>
    <property type="evidence" value="ECO:0007669"/>
    <property type="project" value="TreeGrafter"/>
</dbReference>
<evidence type="ECO:0000259" key="5">
    <source>
        <dbReference type="PROSITE" id="PS51078"/>
    </source>
</evidence>
<evidence type="ECO:0000259" key="4">
    <source>
        <dbReference type="PROSITE" id="PS51077"/>
    </source>
</evidence>
<protein>
    <submittedName>
        <fullName evidence="6">IclR family transcriptional regulator</fullName>
    </submittedName>
</protein>
<gene>
    <name evidence="6" type="ORF">CLV47_102169</name>
</gene>
<dbReference type="PANTHER" id="PTHR30136:SF39">
    <property type="entry name" value="TRANSCRIPTIONAL REGULATORY PROTEIN"/>
    <property type="match status" value="1"/>
</dbReference>
<dbReference type="RefSeq" id="WP_106347643.1">
    <property type="nucleotide sequence ID" value="NZ_PVUE01000002.1"/>
</dbReference>
<dbReference type="InterPro" id="IPR029016">
    <property type="entry name" value="GAF-like_dom_sf"/>
</dbReference>
<evidence type="ECO:0000313" key="6">
    <source>
        <dbReference type="EMBL" id="PRZ43481.1"/>
    </source>
</evidence>
<feature type="domain" description="HTH iclR-type" evidence="4">
    <location>
        <begin position="8"/>
        <end position="67"/>
    </location>
</feature>
<keyword evidence="7" id="KW-1185">Reference proteome</keyword>
<keyword evidence="2" id="KW-0238">DNA-binding</keyword>
<dbReference type="Gene3D" id="1.10.10.10">
    <property type="entry name" value="Winged helix-like DNA-binding domain superfamily/Winged helix DNA-binding domain"/>
    <property type="match status" value="1"/>
</dbReference>
<dbReference type="OrthoDB" id="4319317at2"/>
<sequence length="234" mass="25107">MEKTTTGIGVLDKAVSIIEACAAQPRSLAELVDELRLPRATAHRLASALETHRILRRDQQSRWVIGPSVAELAAFARDPLVDVSTVVLRKLRDATGESAQVFVREEEVRVCIAAAERASGLRDTVPIGARLAMNAGSAAHVLIAWSDESDVRKIMQDSAFTARTVAGVRRRGWSASIAEREPGVASVSAPVRNRRGEVVAAISVSGPAERIGRSPGTRLSQPLLRAAAELETHL</sequence>
<dbReference type="Gene3D" id="3.30.450.40">
    <property type="match status" value="1"/>
</dbReference>
<feature type="domain" description="IclR-ED" evidence="5">
    <location>
        <begin position="68"/>
        <end position="234"/>
    </location>
</feature>
<dbReference type="InterPro" id="IPR036390">
    <property type="entry name" value="WH_DNA-bd_sf"/>
</dbReference>
<dbReference type="AlphaFoldDB" id="A0A2T1A4F0"/>
<dbReference type="InterPro" id="IPR050707">
    <property type="entry name" value="HTH_MetabolicPath_Reg"/>
</dbReference>
<dbReference type="SMART" id="SM00346">
    <property type="entry name" value="HTH_ICLR"/>
    <property type="match status" value="1"/>
</dbReference>
<dbReference type="GO" id="GO:0003700">
    <property type="term" value="F:DNA-binding transcription factor activity"/>
    <property type="evidence" value="ECO:0007669"/>
    <property type="project" value="TreeGrafter"/>
</dbReference>
<dbReference type="Pfam" id="PF01614">
    <property type="entry name" value="IclR_C"/>
    <property type="match status" value="1"/>
</dbReference>
<dbReference type="PANTHER" id="PTHR30136">
    <property type="entry name" value="HELIX-TURN-HELIX TRANSCRIPTIONAL REGULATOR, ICLR FAMILY"/>
    <property type="match status" value="1"/>
</dbReference>
<dbReference type="InterPro" id="IPR014757">
    <property type="entry name" value="Tscrpt_reg_IclR_C"/>
</dbReference>
<comment type="caution">
    <text evidence="6">The sequence shown here is derived from an EMBL/GenBank/DDBJ whole genome shotgun (WGS) entry which is preliminary data.</text>
</comment>
<organism evidence="6 7">
    <name type="scientific">Antricoccus suffuscus</name>
    <dbReference type="NCBI Taxonomy" id="1629062"/>
    <lineage>
        <taxon>Bacteria</taxon>
        <taxon>Bacillati</taxon>
        <taxon>Actinomycetota</taxon>
        <taxon>Actinomycetes</taxon>
        <taxon>Geodermatophilales</taxon>
        <taxon>Antricoccaceae</taxon>
        <taxon>Antricoccus</taxon>
    </lineage>
</organism>
<dbReference type="EMBL" id="PVUE01000002">
    <property type="protein sequence ID" value="PRZ43481.1"/>
    <property type="molecule type" value="Genomic_DNA"/>
</dbReference>
<dbReference type="PROSITE" id="PS51077">
    <property type="entry name" value="HTH_ICLR"/>
    <property type="match status" value="1"/>
</dbReference>
<accession>A0A2T1A4F0</accession>